<evidence type="ECO:0000259" key="1">
    <source>
        <dbReference type="Pfam" id="PF24722"/>
    </source>
</evidence>
<dbReference type="Proteomes" id="UP000258102">
    <property type="component" value="Chromosome 2"/>
</dbReference>
<feature type="domain" description="DUF7674" evidence="1">
    <location>
        <begin position="8"/>
        <end position="89"/>
    </location>
</feature>
<reference evidence="2 3" key="1">
    <citation type="submission" date="2018-08" db="EMBL/GenBank/DDBJ databases">
        <title>Whole Genome Sequences of Two Pseudoalteromonas piscicida Strains, DE1-A and DE2-A, which Exhibit Strong Antibacterial Activity against Vibrio vulnificus.</title>
        <authorList>
            <person name="Richards G.P."/>
            <person name="Needleman D.S."/>
            <person name="Watson M.A."/>
            <person name="Polson S.W."/>
        </authorList>
    </citation>
    <scope>NUCLEOTIDE SEQUENCE [LARGE SCALE GENOMIC DNA]</scope>
    <source>
        <strain evidence="2 3">DE2-A</strain>
    </source>
</reference>
<accession>A0AAD0W6N9</accession>
<dbReference type="Pfam" id="PF24722">
    <property type="entry name" value="DUF7674"/>
    <property type="match status" value="1"/>
</dbReference>
<evidence type="ECO:0000313" key="2">
    <source>
        <dbReference type="EMBL" id="AXR04867.1"/>
    </source>
</evidence>
<evidence type="ECO:0000313" key="3">
    <source>
        <dbReference type="Proteomes" id="UP000258102"/>
    </source>
</evidence>
<dbReference type="InterPro" id="IPR056091">
    <property type="entry name" value="DUF7674"/>
</dbReference>
<organism evidence="2 3">
    <name type="scientific">Pseudoalteromonas piscicida</name>
    <dbReference type="NCBI Taxonomy" id="43662"/>
    <lineage>
        <taxon>Bacteria</taxon>
        <taxon>Pseudomonadati</taxon>
        <taxon>Pseudomonadota</taxon>
        <taxon>Gammaproteobacteria</taxon>
        <taxon>Alteromonadales</taxon>
        <taxon>Pseudoalteromonadaceae</taxon>
        <taxon>Pseudoalteromonas</taxon>
    </lineage>
</organism>
<dbReference type="EMBL" id="CP031762">
    <property type="protein sequence ID" value="AXR04867.1"/>
    <property type="molecule type" value="Genomic_DNA"/>
</dbReference>
<gene>
    <name evidence="2" type="ORF">D0511_19075</name>
</gene>
<sequence length="98" mass="11188">MAEHEKCATSFRMEAFANLTTYAFNNGELEVAAAYLDYINNKLTNASPPLCNFIDAYYVEHLFWRATQRGIDLGWPLLPTNLKALYLDFHGNIPTPRT</sequence>
<dbReference type="AlphaFoldDB" id="A0AAD0W6N9"/>
<proteinExistence type="predicted"/>
<protein>
    <recommendedName>
        <fullName evidence="1">DUF7674 domain-containing protein</fullName>
    </recommendedName>
</protein>
<name>A0AAD0W6N9_PSEO7</name>
<dbReference type="KEGG" id="ppis:B1L02_22190"/>